<dbReference type="CDD" id="cd00609">
    <property type="entry name" value="AAT_like"/>
    <property type="match status" value="1"/>
</dbReference>
<comment type="cofactor">
    <cofactor evidence="1">
        <name>pyridoxal 5'-phosphate</name>
        <dbReference type="ChEBI" id="CHEBI:597326"/>
    </cofactor>
</comment>
<evidence type="ECO:0000313" key="8">
    <source>
        <dbReference type="Proteomes" id="UP000807025"/>
    </source>
</evidence>
<dbReference type="AlphaFoldDB" id="A0A9P5ZXD8"/>
<keyword evidence="8" id="KW-1185">Reference proteome</keyword>
<dbReference type="InterPro" id="IPR015424">
    <property type="entry name" value="PyrdxlP-dep_Trfase"/>
</dbReference>
<dbReference type="InterPro" id="IPR050596">
    <property type="entry name" value="AspAT/PAT-like"/>
</dbReference>
<reference evidence="7" key="1">
    <citation type="submission" date="2020-11" db="EMBL/GenBank/DDBJ databases">
        <authorList>
            <consortium name="DOE Joint Genome Institute"/>
            <person name="Ahrendt S."/>
            <person name="Riley R."/>
            <person name="Andreopoulos W."/>
            <person name="Labutti K."/>
            <person name="Pangilinan J."/>
            <person name="Ruiz-Duenas F.J."/>
            <person name="Barrasa J.M."/>
            <person name="Sanchez-Garcia M."/>
            <person name="Camarero S."/>
            <person name="Miyauchi S."/>
            <person name="Serrano A."/>
            <person name="Linde D."/>
            <person name="Babiker R."/>
            <person name="Drula E."/>
            <person name="Ayuso-Fernandez I."/>
            <person name="Pacheco R."/>
            <person name="Padilla G."/>
            <person name="Ferreira P."/>
            <person name="Barriuso J."/>
            <person name="Kellner H."/>
            <person name="Castanera R."/>
            <person name="Alfaro M."/>
            <person name="Ramirez L."/>
            <person name="Pisabarro A.G."/>
            <person name="Kuo A."/>
            <person name="Tritt A."/>
            <person name="Lipzen A."/>
            <person name="He G."/>
            <person name="Yan M."/>
            <person name="Ng V."/>
            <person name="Cullen D."/>
            <person name="Martin F."/>
            <person name="Rosso M.-N."/>
            <person name="Henrissat B."/>
            <person name="Hibbett D."/>
            <person name="Martinez A.T."/>
            <person name="Grigoriev I.V."/>
        </authorList>
    </citation>
    <scope>NUCLEOTIDE SEQUENCE</scope>
    <source>
        <strain evidence="7">ATCC 90797</strain>
    </source>
</reference>
<dbReference type="Proteomes" id="UP000807025">
    <property type="component" value="Unassembled WGS sequence"/>
</dbReference>
<dbReference type="EMBL" id="MU154584">
    <property type="protein sequence ID" value="KAF9493486.1"/>
    <property type="molecule type" value="Genomic_DNA"/>
</dbReference>
<proteinExistence type="inferred from homology"/>
<dbReference type="GO" id="GO:0006520">
    <property type="term" value="P:amino acid metabolic process"/>
    <property type="evidence" value="ECO:0007669"/>
    <property type="project" value="InterPro"/>
</dbReference>
<dbReference type="PANTHER" id="PTHR46383:SF1">
    <property type="entry name" value="ASPARTATE AMINOTRANSFERASE"/>
    <property type="match status" value="1"/>
</dbReference>
<comment type="caution">
    <text evidence="7">The sequence shown here is derived from an EMBL/GenBank/DDBJ whole genome shotgun (WGS) entry which is preliminary data.</text>
</comment>
<evidence type="ECO:0000313" key="7">
    <source>
        <dbReference type="EMBL" id="KAF9493486.1"/>
    </source>
</evidence>
<dbReference type="GO" id="GO:0030170">
    <property type="term" value="F:pyridoxal phosphate binding"/>
    <property type="evidence" value="ECO:0007669"/>
    <property type="project" value="InterPro"/>
</dbReference>
<feature type="domain" description="Aminotransferase class I/classII large" evidence="6">
    <location>
        <begin position="86"/>
        <end position="218"/>
    </location>
</feature>
<keyword evidence="5" id="KW-0663">Pyridoxal phosphate</keyword>
<keyword evidence="4 7" id="KW-0808">Transferase</keyword>
<dbReference type="InterPro" id="IPR004839">
    <property type="entry name" value="Aminotransferase_I/II_large"/>
</dbReference>
<organism evidence="7 8">
    <name type="scientific">Pleurotus eryngii</name>
    <name type="common">Boletus of the steppes</name>
    <dbReference type="NCBI Taxonomy" id="5323"/>
    <lineage>
        <taxon>Eukaryota</taxon>
        <taxon>Fungi</taxon>
        <taxon>Dikarya</taxon>
        <taxon>Basidiomycota</taxon>
        <taxon>Agaricomycotina</taxon>
        <taxon>Agaricomycetes</taxon>
        <taxon>Agaricomycetidae</taxon>
        <taxon>Agaricales</taxon>
        <taxon>Pleurotineae</taxon>
        <taxon>Pleurotaceae</taxon>
        <taxon>Pleurotus</taxon>
    </lineage>
</organism>
<keyword evidence="3" id="KW-0032">Aminotransferase</keyword>
<gene>
    <name evidence="7" type="ORF">BDN71DRAFT_1483426</name>
</gene>
<dbReference type="SUPFAM" id="SSF53383">
    <property type="entry name" value="PLP-dependent transferases"/>
    <property type="match status" value="1"/>
</dbReference>
<evidence type="ECO:0000256" key="5">
    <source>
        <dbReference type="ARBA" id="ARBA00022898"/>
    </source>
</evidence>
<dbReference type="Pfam" id="PF00155">
    <property type="entry name" value="Aminotran_1_2"/>
    <property type="match status" value="1"/>
</dbReference>
<evidence type="ECO:0000259" key="6">
    <source>
        <dbReference type="Pfam" id="PF00155"/>
    </source>
</evidence>
<evidence type="ECO:0000256" key="4">
    <source>
        <dbReference type="ARBA" id="ARBA00022679"/>
    </source>
</evidence>
<evidence type="ECO:0000256" key="3">
    <source>
        <dbReference type="ARBA" id="ARBA00022576"/>
    </source>
</evidence>
<dbReference type="OrthoDB" id="7042322at2759"/>
<dbReference type="InterPro" id="IPR015421">
    <property type="entry name" value="PyrdxlP-dep_Trfase_major"/>
</dbReference>
<accession>A0A9P5ZXD8</accession>
<sequence length="273" mass="29673">MAQGSPGYLPLQDLQNALSFAVLQPSSSQYSSEMEVVYGEGMMIVADDITLTAGCNLAFVTAVMSLADAGDKVILYVQTVLLPTNAAEGFIPSAEECAKLITLKTKAIVLVSPNNLTGAIYPPALLASFAKLAHFHNFALILDETYHDFILDLTLHSLFTAPSMLPWRDYLIHLFSFSKLYTIPSFHLGSIAASPAFLKHIETVSLPSTWLISSQGGYYAFIRHLFDGMKSDAVCQQLAEEMGVVSLPNGFFLNLFSVVNVDNEKITCVCESG</sequence>
<evidence type="ECO:0000256" key="2">
    <source>
        <dbReference type="ARBA" id="ARBA00007441"/>
    </source>
</evidence>
<dbReference type="GO" id="GO:0008483">
    <property type="term" value="F:transaminase activity"/>
    <property type="evidence" value="ECO:0007669"/>
    <property type="project" value="UniProtKB-KW"/>
</dbReference>
<dbReference type="PANTHER" id="PTHR46383">
    <property type="entry name" value="ASPARTATE AMINOTRANSFERASE"/>
    <property type="match status" value="1"/>
</dbReference>
<evidence type="ECO:0000256" key="1">
    <source>
        <dbReference type="ARBA" id="ARBA00001933"/>
    </source>
</evidence>
<name>A0A9P5ZXD8_PLEER</name>
<dbReference type="Gene3D" id="3.40.640.10">
    <property type="entry name" value="Type I PLP-dependent aspartate aminotransferase-like (Major domain)"/>
    <property type="match status" value="1"/>
</dbReference>
<protein>
    <submittedName>
        <fullName evidence="7">PLP-dependent transferase</fullName>
    </submittedName>
</protein>
<comment type="similarity">
    <text evidence="2">Belongs to the class-I pyridoxal-phosphate-dependent aminotransferase family.</text>
</comment>